<evidence type="ECO:0000313" key="2">
    <source>
        <dbReference type="EMBL" id="SNZ00507.1"/>
    </source>
</evidence>
<feature type="chain" id="PRO_5012922229" evidence="1">
    <location>
        <begin position="26"/>
        <end position="262"/>
    </location>
</feature>
<proteinExistence type="predicted"/>
<dbReference type="Proteomes" id="UP000219048">
    <property type="component" value="Unassembled WGS sequence"/>
</dbReference>
<keyword evidence="3" id="KW-1185">Reference proteome</keyword>
<protein>
    <submittedName>
        <fullName evidence="2">Uncharacterized protein</fullName>
    </submittedName>
</protein>
<keyword evidence="1" id="KW-0732">Signal</keyword>
<dbReference type="AlphaFoldDB" id="A0A285MVE3"/>
<sequence length="262" mass="29922">MKTTNSKKTKKLLFALLLVPFLLQAQEGQDYGVFTNLMLTAHPEKIAEFEAGLAAHNKKFHSEGAYQANVFFVMSGKNFGKYIWSMGPIPWSAMDNAPQNENGHNDDWNANVAAHALAESPVTYWKFDTKHSNFTKDFKLKNLAVFMLDIKRFKGREFNGVLDKVTKVFKTKDPDEQWGVYFNELSNADGQDMAWVNFFDSSSWMSEEDKFPQWYEEVHGEGTFMDFLKQFGETTNGDVQELWAFRPDLSGSDGSIQSASRQ</sequence>
<evidence type="ECO:0000313" key="3">
    <source>
        <dbReference type="Proteomes" id="UP000219048"/>
    </source>
</evidence>
<dbReference type="OrthoDB" id="659133at2"/>
<feature type="signal peptide" evidence="1">
    <location>
        <begin position="1"/>
        <end position="25"/>
    </location>
</feature>
<dbReference type="EMBL" id="OBEH01000003">
    <property type="protein sequence ID" value="SNZ00507.1"/>
    <property type="molecule type" value="Genomic_DNA"/>
</dbReference>
<organism evidence="2 3">
    <name type="scientific">Flagellimonas pacifica</name>
    <dbReference type="NCBI Taxonomy" id="1247520"/>
    <lineage>
        <taxon>Bacteria</taxon>
        <taxon>Pseudomonadati</taxon>
        <taxon>Bacteroidota</taxon>
        <taxon>Flavobacteriia</taxon>
        <taxon>Flavobacteriales</taxon>
        <taxon>Flavobacteriaceae</taxon>
        <taxon>Flagellimonas</taxon>
    </lineage>
</organism>
<dbReference type="RefSeq" id="WP_097045960.1">
    <property type="nucleotide sequence ID" value="NZ_OBEH01000003.1"/>
</dbReference>
<gene>
    <name evidence="2" type="ORF">SAMN06265377_2331</name>
</gene>
<accession>A0A285MVE3</accession>
<name>A0A285MVE3_9FLAO</name>
<reference evidence="3" key="1">
    <citation type="submission" date="2017-09" db="EMBL/GenBank/DDBJ databases">
        <authorList>
            <person name="Varghese N."/>
            <person name="Submissions S."/>
        </authorList>
    </citation>
    <scope>NUCLEOTIDE SEQUENCE [LARGE SCALE GENOMIC DNA]</scope>
    <source>
        <strain evidence="3">DSM 25885</strain>
    </source>
</reference>
<evidence type="ECO:0000256" key="1">
    <source>
        <dbReference type="SAM" id="SignalP"/>
    </source>
</evidence>